<dbReference type="EMBL" id="JAAKZH010000003">
    <property type="protein sequence ID" value="NGO64194.1"/>
    <property type="molecule type" value="Genomic_DNA"/>
</dbReference>
<sequence>MAEHVVKLSRRYEVPGGLPFDSVVLREPTYVDTYTDGLGFPEEWQPNGQGGGMLITYASTIDAYLRRLVKVGSPGYENLALISSLDGKKLADKVISFFREAAPATSPPTTSSSGLDGTQPASSE</sequence>
<evidence type="ECO:0000256" key="1">
    <source>
        <dbReference type="SAM" id="MobiDB-lite"/>
    </source>
</evidence>
<keyword evidence="3" id="KW-1185">Reference proteome</keyword>
<feature type="region of interest" description="Disordered" evidence="1">
    <location>
        <begin position="102"/>
        <end position="124"/>
    </location>
</feature>
<organism evidence="2 3">
    <name type="scientific">Rhizobium daejeonense</name>
    <dbReference type="NCBI Taxonomy" id="240521"/>
    <lineage>
        <taxon>Bacteria</taxon>
        <taxon>Pseudomonadati</taxon>
        <taxon>Pseudomonadota</taxon>
        <taxon>Alphaproteobacteria</taxon>
        <taxon>Hyphomicrobiales</taxon>
        <taxon>Rhizobiaceae</taxon>
        <taxon>Rhizobium/Agrobacterium group</taxon>
        <taxon>Rhizobium</taxon>
    </lineage>
</organism>
<name>A0A6M1RRA7_9HYPH</name>
<comment type="caution">
    <text evidence="2">The sequence shown here is derived from an EMBL/GenBank/DDBJ whole genome shotgun (WGS) entry which is preliminary data.</text>
</comment>
<feature type="compositionally biased region" description="Low complexity" evidence="1">
    <location>
        <begin position="102"/>
        <end position="113"/>
    </location>
</feature>
<gene>
    <name evidence="2" type="ORF">G6N76_10945</name>
</gene>
<dbReference type="Proteomes" id="UP000477849">
    <property type="component" value="Unassembled WGS sequence"/>
</dbReference>
<accession>A0A6M1RRA7</accession>
<evidence type="ECO:0000313" key="2">
    <source>
        <dbReference type="EMBL" id="NGO64194.1"/>
    </source>
</evidence>
<protein>
    <submittedName>
        <fullName evidence="2">Uncharacterized protein</fullName>
    </submittedName>
</protein>
<dbReference type="RefSeq" id="WP_163905275.1">
    <property type="nucleotide sequence ID" value="NZ_CP048427.1"/>
</dbReference>
<evidence type="ECO:0000313" key="3">
    <source>
        <dbReference type="Proteomes" id="UP000477849"/>
    </source>
</evidence>
<feature type="compositionally biased region" description="Polar residues" evidence="1">
    <location>
        <begin position="114"/>
        <end position="124"/>
    </location>
</feature>
<dbReference type="AlphaFoldDB" id="A0A6M1RRA7"/>
<reference evidence="2 3" key="1">
    <citation type="submission" date="2020-02" db="EMBL/GenBank/DDBJ databases">
        <title>Genome sequence of the type strain CCBAU10050 of Rhizobium daejeonense.</title>
        <authorList>
            <person name="Gao J."/>
            <person name="Sun J."/>
        </authorList>
    </citation>
    <scope>NUCLEOTIDE SEQUENCE [LARGE SCALE GENOMIC DNA]</scope>
    <source>
        <strain evidence="2 3">CCBAU10050</strain>
    </source>
</reference>
<proteinExistence type="predicted"/>